<keyword evidence="2" id="KW-1185">Reference proteome</keyword>
<reference evidence="1" key="1">
    <citation type="submission" date="2017-08" db="EMBL/GenBank/DDBJ databases">
        <authorList>
            <person name="de Groot N.N."/>
        </authorList>
    </citation>
    <scope>NUCLEOTIDE SEQUENCE</scope>
</reference>
<protein>
    <submittedName>
        <fullName evidence="1">Uncharacterized protein</fullName>
    </submittedName>
</protein>
<name>A0A285PWQ0_9VIRU</name>
<dbReference type="Proteomes" id="UP000274850">
    <property type="component" value="Segment"/>
</dbReference>
<evidence type="ECO:0000313" key="1">
    <source>
        <dbReference type="EMBL" id="SOB74049.1"/>
    </source>
</evidence>
<dbReference type="EMBL" id="LT907979">
    <property type="protein sequence ID" value="SOB74049.1"/>
    <property type="molecule type" value="Genomic_DNA"/>
</dbReference>
<evidence type="ECO:0000313" key="2">
    <source>
        <dbReference type="Proteomes" id="UP000274850"/>
    </source>
</evidence>
<gene>
    <name evidence="1" type="ORF">BQ9231_00166</name>
</gene>
<organism evidence="1">
    <name type="scientific">Cedratvirus lausannensis</name>
    <dbReference type="NCBI Taxonomy" id="2023205"/>
    <lineage>
        <taxon>Viruses</taxon>
        <taxon>Pithoviruses</taxon>
        <taxon>Orthocedratvirinae</taxon>
        <taxon>Alphacedratvirus</taxon>
        <taxon>Alphacedratvirus francolausannense</taxon>
    </lineage>
</organism>
<sequence length="88" mass="10237">MQYTHIIVRHEHIKPEIMSKLGGSAAHLYFSIKERGEGECLIEVNLEDCTIDFWDVAGSYRYVLYEEEEIANFIKDVVDSRVAFENHS</sequence>
<proteinExistence type="predicted"/>
<accession>A0A285PWQ0</accession>